<dbReference type="EMBL" id="OZ037954">
    <property type="protein sequence ID" value="CAL1699444.1"/>
    <property type="molecule type" value="Genomic_DNA"/>
</dbReference>
<dbReference type="PANTHER" id="PTHR41800:SF1">
    <property type="entry name" value="EXPRESSED PROTEIN"/>
    <property type="match status" value="1"/>
</dbReference>
<evidence type="ECO:0000313" key="3">
    <source>
        <dbReference type="EMBL" id="CAL1699444.1"/>
    </source>
</evidence>
<organism evidence="3 4">
    <name type="scientific">Somion occarium</name>
    <dbReference type="NCBI Taxonomy" id="3059160"/>
    <lineage>
        <taxon>Eukaryota</taxon>
        <taxon>Fungi</taxon>
        <taxon>Dikarya</taxon>
        <taxon>Basidiomycota</taxon>
        <taxon>Agaricomycotina</taxon>
        <taxon>Agaricomycetes</taxon>
        <taxon>Polyporales</taxon>
        <taxon>Cerrenaceae</taxon>
        <taxon>Somion</taxon>
    </lineage>
</organism>
<gene>
    <name evidence="3" type="ORF">GFSPODELE1_LOCUS2677</name>
</gene>
<protein>
    <recommendedName>
        <fullName evidence="5">ATP synthase subunit e, mitochondrial</fullName>
    </recommendedName>
</protein>
<accession>A0ABP1CY75</accession>
<dbReference type="InterPro" id="IPR031833">
    <property type="entry name" value="DUF4748"/>
</dbReference>
<evidence type="ECO:0008006" key="5">
    <source>
        <dbReference type="Google" id="ProtNLM"/>
    </source>
</evidence>
<keyword evidence="2" id="KW-1133">Transmembrane helix</keyword>
<dbReference type="PANTHER" id="PTHR41800">
    <property type="entry name" value="EXPRESSED PROTEIN"/>
    <property type="match status" value="1"/>
</dbReference>
<keyword evidence="2" id="KW-0812">Transmembrane</keyword>
<name>A0ABP1CY75_9APHY</name>
<evidence type="ECO:0000313" key="4">
    <source>
        <dbReference type="Proteomes" id="UP001497453"/>
    </source>
</evidence>
<keyword evidence="2" id="KW-0472">Membrane</keyword>
<feature type="transmembrane region" description="Helical" evidence="2">
    <location>
        <begin position="6"/>
        <end position="25"/>
    </location>
</feature>
<feature type="compositionally biased region" description="Polar residues" evidence="1">
    <location>
        <begin position="72"/>
        <end position="81"/>
    </location>
</feature>
<reference evidence="4" key="1">
    <citation type="submission" date="2024-04" db="EMBL/GenBank/DDBJ databases">
        <authorList>
            <person name="Shaw F."/>
            <person name="Minotto A."/>
        </authorList>
    </citation>
    <scope>NUCLEOTIDE SEQUENCE [LARGE SCALE GENOMIC DNA]</scope>
</reference>
<feature type="region of interest" description="Disordered" evidence="1">
    <location>
        <begin position="60"/>
        <end position="89"/>
    </location>
</feature>
<dbReference type="Pfam" id="PF15932">
    <property type="entry name" value="DUF4748"/>
    <property type="match status" value="1"/>
</dbReference>
<dbReference type="Proteomes" id="UP001497453">
    <property type="component" value="Chromosome 11"/>
</dbReference>
<evidence type="ECO:0000256" key="1">
    <source>
        <dbReference type="SAM" id="MobiDB-lite"/>
    </source>
</evidence>
<proteinExistence type="predicted"/>
<evidence type="ECO:0000256" key="2">
    <source>
        <dbReference type="SAM" id="Phobius"/>
    </source>
</evidence>
<keyword evidence="4" id="KW-1185">Reference proteome</keyword>
<sequence length="89" mass="9696">MNTPQSMFLGWGSLIVAAGVSYYWAKKGIDERRLELAKAGARPTEKLDWRSRIEKYDGQPAPVPAAVASASGNNHTPAVDQSTRKDNPP</sequence>